<evidence type="ECO:0000256" key="13">
    <source>
        <dbReference type="ARBA" id="ARBA00022842"/>
    </source>
</evidence>
<gene>
    <name evidence="24" type="ORF">KKP3000_002696</name>
</gene>
<dbReference type="InterPro" id="IPR017969">
    <property type="entry name" value="Heavy-metal-associated_CS"/>
</dbReference>
<keyword evidence="15 22" id="KW-1133">Transmembrane helix</keyword>
<evidence type="ECO:0000256" key="3">
    <source>
        <dbReference type="ARBA" id="ARBA00012517"/>
    </source>
</evidence>
<dbReference type="PRINTS" id="PR00942">
    <property type="entry name" value="CUATPASEI"/>
</dbReference>
<comment type="catalytic activity">
    <reaction evidence="21">
        <text>Cu(+)(in) + ATP + H2O = Cu(+)(out) + ADP + phosphate + H(+)</text>
        <dbReference type="Rhea" id="RHEA:25792"/>
        <dbReference type="ChEBI" id="CHEBI:15377"/>
        <dbReference type="ChEBI" id="CHEBI:15378"/>
        <dbReference type="ChEBI" id="CHEBI:30616"/>
        <dbReference type="ChEBI" id="CHEBI:43474"/>
        <dbReference type="ChEBI" id="CHEBI:49552"/>
        <dbReference type="ChEBI" id="CHEBI:456216"/>
        <dbReference type="EC" id="7.2.2.8"/>
    </reaction>
</comment>
<evidence type="ECO:0000313" key="25">
    <source>
        <dbReference type="Proteomes" id="UP001579974"/>
    </source>
</evidence>
<dbReference type="PROSITE" id="PS01047">
    <property type="entry name" value="HMA_1"/>
    <property type="match status" value="1"/>
</dbReference>
<evidence type="ECO:0000259" key="23">
    <source>
        <dbReference type="PROSITE" id="PS50846"/>
    </source>
</evidence>
<accession>A0ABV5ANN5</accession>
<sequence>MEEARVLTLPVEGMTCAACAARIEKVVGKLEGVKNVNVNLASEKAHVVIGPGTTWENVVRRIEKTGYSVPEYTAELKINGLVGPAGASHIEELLVRLDGVESAKVDPVSGKTVIKYVSGVTDQTECIRVIERAGYEAIGVSQTDILDAHEKRRRAYRRDLVIFVFSAIVALPFLVEMVAMTVMGIIMAVMMLGMAANMNMSAPTGTTTTTSMPLMVWISNHNNLIPAWLALALATPIQFITGWRFYRGAYHAVRNRTATMDVLVALGTTVAYVTGAVLTFSTHQGNNSYCGSAAVIITLVFLGKVLEGRAKQKSGAAIEALAKLSAKVAHVIRDDTEVDVPVEDLRIGDVIRVRAGEKVPMDGEIIKGTSMIDESFLTGESLPVKKTIGDSVYGATVNQMGPLLVRVLTTSEDTALAQVIRIVDEAQGSKASVQRLADIISLFLVPTVLVIALEAFLLWGFWGTWSHALMATIACLVVACPCSLGLATPTAIMVASGLGAENGILIKSGEYLEVAHKVNTVIFDKTGTLTVGKPIVTDIVPREPQREKLLLKHAASLESYSEHPLGRAIVDYANQQKIGLLPVTDVSIISGQGIIGTVHGCSVIVGNSTLLEMNGIHGFEDVTTTNLELQAKTVVHVASSGIYLGTIAIADKIKDDAVSTVRKLQDMDIQAWLITGDNEQTANAVAKQVGIHNVLSGVLPADKAKKVEELRKSGKIVAMVGDGINDAPALAAAHIGIAMGTGADVAIEAADIAIMHARTSGVTDAIYLSKRAMRTIRVNLFWAFIYNAIAVPLAALGAFNPMIAGAAMAFSSVSVVSNSLLLKRIKFGRTEGTPEAHSFRAV</sequence>
<evidence type="ECO:0000256" key="10">
    <source>
        <dbReference type="ARBA" id="ARBA00022741"/>
    </source>
</evidence>
<evidence type="ECO:0000256" key="19">
    <source>
        <dbReference type="ARBA" id="ARBA00029719"/>
    </source>
</evidence>
<dbReference type="EC" id="7.2.2.8" evidence="3"/>
<dbReference type="PANTHER" id="PTHR43520">
    <property type="entry name" value="ATP7, ISOFORM B"/>
    <property type="match status" value="1"/>
</dbReference>
<name>A0ABV5ANN5_9BACL</name>
<evidence type="ECO:0000256" key="11">
    <source>
        <dbReference type="ARBA" id="ARBA00022796"/>
    </source>
</evidence>
<comment type="similarity">
    <text evidence="2 22">Belongs to the cation transport ATPase (P-type) (TC 3.A.3) family. Type IB subfamily.</text>
</comment>
<keyword evidence="12 22" id="KW-0067">ATP-binding</keyword>
<evidence type="ECO:0000256" key="17">
    <source>
        <dbReference type="ARBA" id="ARBA00023065"/>
    </source>
</evidence>
<dbReference type="SFLD" id="SFLDS00003">
    <property type="entry name" value="Haloacid_Dehalogenase"/>
    <property type="match status" value="1"/>
</dbReference>
<dbReference type="PRINTS" id="PR00119">
    <property type="entry name" value="CATATPASE"/>
</dbReference>
<reference evidence="24 25" key="1">
    <citation type="journal article" date="2024" name="Int. J. Mol. Sci.">
        <title>Exploration of Alicyclobacillus spp. Genome in Search of Antibiotic Resistance.</title>
        <authorList>
            <person name="Bucka-Kolendo J."/>
            <person name="Kiousi D.E."/>
            <person name="Dekowska A."/>
            <person name="Mikolajczuk-Szczyrba A."/>
            <person name="Karadedos D.M."/>
            <person name="Michael P."/>
            <person name="Galanis A."/>
            <person name="Sokolowska B."/>
        </authorList>
    </citation>
    <scope>NUCLEOTIDE SEQUENCE [LARGE SCALE GENOMIC DNA]</scope>
    <source>
        <strain evidence="24 25">KKP 3000</strain>
    </source>
</reference>
<organism evidence="24 25">
    <name type="scientific">Alicyclobacillus fastidiosus</name>
    <dbReference type="NCBI Taxonomy" id="392011"/>
    <lineage>
        <taxon>Bacteria</taxon>
        <taxon>Bacillati</taxon>
        <taxon>Bacillota</taxon>
        <taxon>Bacilli</taxon>
        <taxon>Bacillales</taxon>
        <taxon>Alicyclobacillaceae</taxon>
        <taxon>Alicyclobacillus</taxon>
    </lineage>
</organism>
<keyword evidence="17" id="KW-0406">Ion transport</keyword>
<dbReference type="NCBIfam" id="TIGR01494">
    <property type="entry name" value="ATPase_P-type"/>
    <property type="match status" value="1"/>
</dbReference>
<evidence type="ECO:0000256" key="9">
    <source>
        <dbReference type="ARBA" id="ARBA00022737"/>
    </source>
</evidence>
<dbReference type="InterPro" id="IPR001757">
    <property type="entry name" value="P_typ_ATPase"/>
</dbReference>
<feature type="transmembrane region" description="Helical" evidence="22">
    <location>
        <begin position="468"/>
        <end position="487"/>
    </location>
</feature>
<feature type="transmembrane region" description="Helical" evidence="22">
    <location>
        <begin position="802"/>
        <end position="822"/>
    </location>
</feature>
<feature type="domain" description="HMA" evidence="23">
    <location>
        <begin position="72"/>
        <end position="138"/>
    </location>
</feature>
<keyword evidence="22" id="KW-1003">Cell membrane</keyword>
<dbReference type="NCBIfam" id="TIGR01525">
    <property type="entry name" value="ATPase-IB_hvy"/>
    <property type="match status" value="1"/>
</dbReference>
<dbReference type="CDD" id="cd02094">
    <property type="entry name" value="P-type_ATPase_Cu-like"/>
    <property type="match status" value="1"/>
</dbReference>
<evidence type="ECO:0000256" key="6">
    <source>
        <dbReference type="ARBA" id="ARBA00022553"/>
    </source>
</evidence>
<keyword evidence="25" id="KW-1185">Reference proteome</keyword>
<protein>
    <recommendedName>
        <fullName evidence="4">Copper-exporting P-type ATPase</fullName>
        <ecNumber evidence="3">7.2.2.8</ecNumber>
    </recommendedName>
    <alternativeName>
        <fullName evidence="19">Copper-exporting P-type ATPase A</fullName>
    </alternativeName>
    <alternativeName>
        <fullName evidence="20">Cu(+)-exporting ATPase</fullName>
    </alternativeName>
</protein>
<comment type="subcellular location">
    <subcellularLocation>
        <location evidence="22">Cell membrane</location>
    </subcellularLocation>
    <subcellularLocation>
        <location evidence="1">Endomembrane system</location>
        <topology evidence="1">Multi-pass membrane protein</topology>
    </subcellularLocation>
</comment>
<proteinExistence type="inferred from homology"/>
<dbReference type="InterPro" id="IPR027256">
    <property type="entry name" value="P-typ_ATPase_IB"/>
</dbReference>
<evidence type="ECO:0000256" key="22">
    <source>
        <dbReference type="RuleBase" id="RU362081"/>
    </source>
</evidence>
<comment type="caution">
    <text evidence="24">The sequence shown here is derived from an EMBL/GenBank/DDBJ whole genome shotgun (WGS) entry which is preliminary data.</text>
</comment>
<evidence type="ECO:0000256" key="21">
    <source>
        <dbReference type="ARBA" id="ARBA00049289"/>
    </source>
</evidence>
<dbReference type="NCBIfam" id="TIGR00003">
    <property type="entry name" value="copper ion binding protein"/>
    <property type="match status" value="1"/>
</dbReference>
<keyword evidence="10 22" id="KW-0547">Nucleotide-binding</keyword>
<feature type="transmembrane region" description="Helical" evidence="22">
    <location>
        <begin position="160"/>
        <end position="193"/>
    </location>
</feature>
<dbReference type="Gene3D" id="3.30.70.100">
    <property type="match status" value="2"/>
</dbReference>
<dbReference type="Gene3D" id="2.70.150.10">
    <property type="entry name" value="Calcium-transporting ATPase, cytoplasmic transduction domain A"/>
    <property type="match status" value="1"/>
</dbReference>
<dbReference type="PANTHER" id="PTHR43520:SF8">
    <property type="entry name" value="P-TYPE CU(+) TRANSPORTER"/>
    <property type="match status" value="1"/>
</dbReference>
<keyword evidence="14" id="KW-1278">Translocase</keyword>
<feature type="transmembrane region" description="Helical" evidence="22">
    <location>
        <begin position="778"/>
        <end position="796"/>
    </location>
</feature>
<feature type="transmembrane region" description="Helical" evidence="22">
    <location>
        <begin position="225"/>
        <end position="246"/>
    </location>
</feature>
<dbReference type="InterPro" id="IPR008250">
    <property type="entry name" value="ATPase_P-typ_transduc_dom_A_sf"/>
</dbReference>
<keyword evidence="11" id="KW-0187">Copper transport</keyword>
<dbReference type="InterPro" id="IPR023214">
    <property type="entry name" value="HAD_sf"/>
</dbReference>
<feature type="transmembrane region" description="Helical" evidence="22">
    <location>
        <begin position="286"/>
        <end position="306"/>
    </location>
</feature>
<dbReference type="InterPro" id="IPR018303">
    <property type="entry name" value="ATPase_P-typ_P_site"/>
</dbReference>
<evidence type="ECO:0000256" key="15">
    <source>
        <dbReference type="ARBA" id="ARBA00022989"/>
    </source>
</evidence>
<keyword evidence="8 22" id="KW-0479">Metal-binding</keyword>
<dbReference type="InterPro" id="IPR023299">
    <property type="entry name" value="ATPase_P-typ_cyto_dom_N"/>
</dbReference>
<feature type="transmembrane region" description="Helical" evidence="22">
    <location>
        <begin position="258"/>
        <end position="280"/>
    </location>
</feature>
<keyword evidence="13" id="KW-0460">Magnesium</keyword>
<dbReference type="NCBIfam" id="TIGR01511">
    <property type="entry name" value="ATPase-IB1_Cu"/>
    <property type="match status" value="1"/>
</dbReference>
<evidence type="ECO:0000256" key="14">
    <source>
        <dbReference type="ARBA" id="ARBA00022967"/>
    </source>
</evidence>
<evidence type="ECO:0000256" key="16">
    <source>
        <dbReference type="ARBA" id="ARBA00023008"/>
    </source>
</evidence>
<dbReference type="SFLD" id="SFLDG00002">
    <property type="entry name" value="C1.7:_P-type_atpase_like"/>
    <property type="match status" value="1"/>
</dbReference>
<dbReference type="Pfam" id="PF00403">
    <property type="entry name" value="HMA"/>
    <property type="match status" value="1"/>
</dbReference>
<dbReference type="InterPro" id="IPR006121">
    <property type="entry name" value="HMA_dom"/>
</dbReference>
<evidence type="ECO:0000256" key="8">
    <source>
        <dbReference type="ARBA" id="ARBA00022723"/>
    </source>
</evidence>
<dbReference type="SUPFAM" id="SSF55008">
    <property type="entry name" value="HMA, heavy metal-associated domain"/>
    <property type="match status" value="2"/>
</dbReference>
<dbReference type="SUPFAM" id="SSF81665">
    <property type="entry name" value="Calcium ATPase, transmembrane domain M"/>
    <property type="match status" value="1"/>
</dbReference>
<feature type="domain" description="HMA" evidence="23">
    <location>
        <begin position="5"/>
        <end position="70"/>
    </location>
</feature>
<dbReference type="Pfam" id="PF00122">
    <property type="entry name" value="E1-E2_ATPase"/>
    <property type="match status" value="1"/>
</dbReference>
<keyword evidence="16" id="KW-0186">Copper</keyword>
<dbReference type="InterPro" id="IPR006122">
    <property type="entry name" value="HMA_Cu_ion-bd"/>
</dbReference>
<evidence type="ECO:0000256" key="7">
    <source>
        <dbReference type="ARBA" id="ARBA00022692"/>
    </source>
</evidence>
<keyword evidence="18 22" id="KW-0472">Membrane</keyword>
<dbReference type="SUPFAM" id="SSF56784">
    <property type="entry name" value="HAD-like"/>
    <property type="match status" value="1"/>
</dbReference>
<evidence type="ECO:0000256" key="12">
    <source>
        <dbReference type="ARBA" id="ARBA00022840"/>
    </source>
</evidence>
<keyword evidence="7 22" id="KW-0812">Transmembrane</keyword>
<dbReference type="PROSITE" id="PS50846">
    <property type="entry name" value="HMA_2"/>
    <property type="match status" value="2"/>
</dbReference>
<dbReference type="Proteomes" id="UP001579974">
    <property type="component" value="Unassembled WGS sequence"/>
</dbReference>
<evidence type="ECO:0000256" key="1">
    <source>
        <dbReference type="ARBA" id="ARBA00004127"/>
    </source>
</evidence>
<dbReference type="InterPro" id="IPR044492">
    <property type="entry name" value="P_typ_ATPase_HD_dom"/>
</dbReference>
<dbReference type="Gene3D" id="3.40.1110.10">
    <property type="entry name" value="Calcium-transporting ATPase, cytoplasmic domain N"/>
    <property type="match status" value="1"/>
</dbReference>
<dbReference type="InterPro" id="IPR036412">
    <property type="entry name" value="HAD-like_sf"/>
</dbReference>
<dbReference type="EMBL" id="JBDXSU010000039">
    <property type="protein sequence ID" value="MFB5193097.1"/>
    <property type="molecule type" value="Genomic_DNA"/>
</dbReference>
<evidence type="ECO:0000256" key="20">
    <source>
        <dbReference type="ARBA" id="ARBA00033239"/>
    </source>
</evidence>
<keyword evidence="9" id="KW-0677">Repeat</keyword>
<dbReference type="PROSITE" id="PS00154">
    <property type="entry name" value="ATPASE_E1_E2"/>
    <property type="match status" value="1"/>
</dbReference>
<evidence type="ECO:0000256" key="5">
    <source>
        <dbReference type="ARBA" id="ARBA00022448"/>
    </source>
</evidence>
<keyword evidence="5" id="KW-0813">Transport</keyword>
<dbReference type="Pfam" id="PF00702">
    <property type="entry name" value="Hydrolase"/>
    <property type="match status" value="1"/>
</dbReference>
<evidence type="ECO:0000256" key="2">
    <source>
        <dbReference type="ARBA" id="ARBA00006024"/>
    </source>
</evidence>
<dbReference type="InterPro" id="IPR036163">
    <property type="entry name" value="HMA_dom_sf"/>
</dbReference>
<evidence type="ECO:0000313" key="24">
    <source>
        <dbReference type="EMBL" id="MFB5193097.1"/>
    </source>
</evidence>
<evidence type="ECO:0000256" key="18">
    <source>
        <dbReference type="ARBA" id="ARBA00023136"/>
    </source>
</evidence>
<evidence type="ECO:0000256" key="4">
    <source>
        <dbReference type="ARBA" id="ARBA00015102"/>
    </source>
</evidence>
<feature type="transmembrane region" description="Helical" evidence="22">
    <location>
        <begin position="439"/>
        <end position="462"/>
    </location>
</feature>
<dbReference type="CDD" id="cd00371">
    <property type="entry name" value="HMA"/>
    <property type="match status" value="2"/>
</dbReference>
<dbReference type="Gene3D" id="3.40.50.1000">
    <property type="entry name" value="HAD superfamily/HAD-like"/>
    <property type="match status" value="1"/>
</dbReference>
<dbReference type="SFLD" id="SFLDF00027">
    <property type="entry name" value="p-type_atpase"/>
    <property type="match status" value="1"/>
</dbReference>
<keyword evidence="6" id="KW-0597">Phosphoprotein</keyword>
<dbReference type="SUPFAM" id="SSF81653">
    <property type="entry name" value="Calcium ATPase, transduction domain A"/>
    <property type="match status" value="1"/>
</dbReference>
<dbReference type="InterPro" id="IPR059000">
    <property type="entry name" value="ATPase_P-type_domA"/>
</dbReference>
<dbReference type="InterPro" id="IPR023298">
    <property type="entry name" value="ATPase_P-typ_TM_dom_sf"/>
</dbReference>
<dbReference type="RefSeq" id="WP_275475971.1">
    <property type="nucleotide sequence ID" value="NZ_CP162940.1"/>
</dbReference>